<keyword evidence="8" id="KW-1185">Reference proteome</keyword>
<dbReference type="PANTHER" id="PTHR43095:SF2">
    <property type="entry name" value="GLUCONOKINASE"/>
    <property type="match status" value="1"/>
</dbReference>
<dbReference type="InterPro" id="IPR000577">
    <property type="entry name" value="Carb_kinase_FGGY"/>
</dbReference>
<dbReference type="AlphaFoldDB" id="A0A0R2MR91"/>
<feature type="domain" description="Carbohydrate kinase FGGY N-terminal" evidence="5">
    <location>
        <begin position="4"/>
        <end position="243"/>
    </location>
</feature>
<dbReference type="InterPro" id="IPR043129">
    <property type="entry name" value="ATPase_NBD"/>
</dbReference>
<evidence type="ECO:0000256" key="4">
    <source>
        <dbReference type="RuleBase" id="RU003733"/>
    </source>
</evidence>
<keyword evidence="2 4" id="KW-0808">Transferase</keyword>
<dbReference type="Pfam" id="PF02782">
    <property type="entry name" value="FGGY_C"/>
    <property type="match status" value="1"/>
</dbReference>
<protein>
    <submittedName>
        <fullName evidence="7">Gluconokinase</fullName>
    </submittedName>
</protein>
<sequence>MTQILTVDIGTTSTKVVLYDQTGQVVASANHGYPLYQDQPGMAEEDPADIYQAVIAGIQEVAQFQDSIAGISFSAAMHSLILLDDQYHPLSRMYTWADNRASRAADDLRARPDAHALYSRTGTPLHPMTPLSKLRWLAHDQPALHHAARWFVDIKAYILYRLTGQLVTDYSIANASGLFNLHTFKWDDQALKLAHVKTNQLPQLVDTTTQISGMTAATATMLGLTASVPLIVGASDGCLSNLGLNAIRPGQAALTIGTSGAIRVVNDQPQLDPQGRLFCYYLAPNAWVIGGPANNGGNVLAWVHDTLFKNVQPPVTLAQLSAAVAQVPAGSHGLLMHPYLNGERAPLWDANARGAFFGLTAQHTRVDMTRAALEGITFNLAHIAQMVQALTGQFTSLQAAGGFAKSPVWQQIVADIFNTPVTIPKNVESSCFGAAILGMVSLGLLPNLEAVSDLVNNDAPRLPVAANVTVYQRLYPLYEQLAQTYQPLFKQLADFK</sequence>
<keyword evidence="3 4" id="KW-0418">Kinase</keyword>
<dbReference type="CDD" id="cd07770">
    <property type="entry name" value="ASKHA_NBD_FGGY_GntK"/>
    <property type="match status" value="1"/>
</dbReference>
<dbReference type="Proteomes" id="UP000051783">
    <property type="component" value="Unassembled WGS sequence"/>
</dbReference>
<dbReference type="SUPFAM" id="SSF53067">
    <property type="entry name" value="Actin-like ATPase domain"/>
    <property type="match status" value="2"/>
</dbReference>
<dbReference type="InterPro" id="IPR018484">
    <property type="entry name" value="FGGY_N"/>
</dbReference>
<dbReference type="STRING" id="942150.IV64_GL000374"/>
<name>A0A0R2MR91_9LACO</name>
<accession>A0A0R2MR91</accession>
<evidence type="ECO:0000256" key="1">
    <source>
        <dbReference type="ARBA" id="ARBA00009156"/>
    </source>
</evidence>
<evidence type="ECO:0000256" key="2">
    <source>
        <dbReference type="ARBA" id="ARBA00022679"/>
    </source>
</evidence>
<dbReference type="PROSITE" id="PS00445">
    <property type="entry name" value="FGGY_KINASES_2"/>
    <property type="match status" value="1"/>
</dbReference>
<dbReference type="PANTHER" id="PTHR43095">
    <property type="entry name" value="SUGAR KINASE"/>
    <property type="match status" value="1"/>
</dbReference>
<organism evidence="7 8">
    <name type="scientific">Lactiplantibacillus xiangfangensis</name>
    <dbReference type="NCBI Taxonomy" id="942150"/>
    <lineage>
        <taxon>Bacteria</taxon>
        <taxon>Bacillati</taxon>
        <taxon>Bacillota</taxon>
        <taxon>Bacilli</taxon>
        <taxon>Lactobacillales</taxon>
        <taxon>Lactobacillaceae</taxon>
        <taxon>Lactiplantibacillus</taxon>
    </lineage>
</organism>
<comment type="similarity">
    <text evidence="1 4">Belongs to the FGGY kinase family.</text>
</comment>
<dbReference type="Pfam" id="PF00370">
    <property type="entry name" value="FGGY_N"/>
    <property type="match status" value="1"/>
</dbReference>
<dbReference type="Gene3D" id="3.30.420.40">
    <property type="match status" value="2"/>
</dbReference>
<dbReference type="PIRSF" id="PIRSF000538">
    <property type="entry name" value="GlpK"/>
    <property type="match status" value="1"/>
</dbReference>
<dbReference type="InterPro" id="IPR018485">
    <property type="entry name" value="FGGY_C"/>
</dbReference>
<dbReference type="GO" id="GO:0005975">
    <property type="term" value="P:carbohydrate metabolic process"/>
    <property type="evidence" value="ECO:0007669"/>
    <property type="project" value="InterPro"/>
</dbReference>
<dbReference type="GO" id="GO:0016301">
    <property type="term" value="F:kinase activity"/>
    <property type="evidence" value="ECO:0007669"/>
    <property type="project" value="UniProtKB-KW"/>
</dbReference>
<evidence type="ECO:0000259" key="5">
    <source>
        <dbReference type="Pfam" id="PF00370"/>
    </source>
</evidence>
<reference evidence="7 8" key="1">
    <citation type="journal article" date="2015" name="Genome Announc.">
        <title>Expanding the biotechnology potential of lactobacilli through comparative genomics of 213 strains and associated genera.</title>
        <authorList>
            <person name="Sun Z."/>
            <person name="Harris H.M."/>
            <person name="McCann A."/>
            <person name="Guo C."/>
            <person name="Argimon S."/>
            <person name="Zhang W."/>
            <person name="Yang X."/>
            <person name="Jeffery I.B."/>
            <person name="Cooney J.C."/>
            <person name="Kagawa T.F."/>
            <person name="Liu W."/>
            <person name="Song Y."/>
            <person name="Salvetti E."/>
            <person name="Wrobel A."/>
            <person name="Rasinkangas P."/>
            <person name="Parkhill J."/>
            <person name="Rea M.C."/>
            <person name="O'Sullivan O."/>
            <person name="Ritari J."/>
            <person name="Douillard F.P."/>
            <person name="Paul Ross R."/>
            <person name="Yang R."/>
            <person name="Briner A.E."/>
            <person name="Felis G.E."/>
            <person name="de Vos W.M."/>
            <person name="Barrangou R."/>
            <person name="Klaenhammer T.R."/>
            <person name="Caufield P.W."/>
            <person name="Cui Y."/>
            <person name="Zhang H."/>
            <person name="O'Toole P.W."/>
        </authorList>
    </citation>
    <scope>NUCLEOTIDE SEQUENCE [LARGE SCALE GENOMIC DNA]</scope>
    <source>
        <strain evidence="7 8">LMG 26013</strain>
    </source>
</reference>
<feature type="domain" description="Carbohydrate kinase FGGY C-terminal" evidence="6">
    <location>
        <begin position="252"/>
        <end position="441"/>
    </location>
</feature>
<evidence type="ECO:0000313" key="7">
    <source>
        <dbReference type="EMBL" id="KRO14802.1"/>
    </source>
</evidence>
<dbReference type="InterPro" id="IPR018483">
    <property type="entry name" value="Carb_kinase_FGGY_CS"/>
</dbReference>
<dbReference type="InterPro" id="IPR050406">
    <property type="entry name" value="FGGY_Carb_Kinase"/>
</dbReference>
<dbReference type="GO" id="GO:0016773">
    <property type="term" value="F:phosphotransferase activity, alcohol group as acceptor"/>
    <property type="evidence" value="ECO:0007669"/>
    <property type="project" value="InterPro"/>
</dbReference>
<dbReference type="EMBL" id="JQCL01000006">
    <property type="protein sequence ID" value="KRO14802.1"/>
    <property type="molecule type" value="Genomic_DNA"/>
</dbReference>
<dbReference type="RefSeq" id="WP_057705180.1">
    <property type="nucleotide sequence ID" value="NZ_JQCL01000006.1"/>
</dbReference>
<comment type="caution">
    <text evidence="7">The sequence shown here is derived from an EMBL/GenBank/DDBJ whole genome shotgun (WGS) entry which is preliminary data.</text>
</comment>
<evidence type="ECO:0000313" key="8">
    <source>
        <dbReference type="Proteomes" id="UP000051783"/>
    </source>
</evidence>
<evidence type="ECO:0000256" key="3">
    <source>
        <dbReference type="ARBA" id="ARBA00022777"/>
    </source>
</evidence>
<proteinExistence type="inferred from homology"/>
<evidence type="ECO:0000259" key="6">
    <source>
        <dbReference type="Pfam" id="PF02782"/>
    </source>
</evidence>
<dbReference type="PATRIC" id="fig|942150.3.peg.381"/>
<dbReference type="OrthoDB" id="9805576at2"/>
<gene>
    <name evidence="7" type="ORF">IV64_GL000374</name>
</gene>